<reference evidence="2 3" key="1">
    <citation type="submission" date="2021-01" db="EMBL/GenBank/DDBJ databases">
        <title>Genomic Encyclopedia of Type Strains, Phase IV (KMG-IV): sequencing the most valuable type-strain genomes for metagenomic binning, comparative biology and taxonomic classification.</title>
        <authorList>
            <person name="Goeker M."/>
        </authorList>
    </citation>
    <scope>NUCLEOTIDE SEQUENCE [LARGE SCALE GENOMIC DNA]</scope>
    <source>
        <strain evidence="2 3">DSM 100968</strain>
    </source>
</reference>
<gene>
    <name evidence="2" type="ORF">JOC27_001220</name>
</gene>
<dbReference type="Proteomes" id="UP000823201">
    <property type="component" value="Unassembled WGS sequence"/>
</dbReference>
<name>A0ABS2Q8W3_9BACL</name>
<protein>
    <recommendedName>
        <fullName evidence="4">Extracellular protein</fullName>
    </recommendedName>
</protein>
<comment type="caution">
    <text evidence="2">The sequence shown here is derived from an EMBL/GenBank/DDBJ whole genome shotgun (WGS) entry which is preliminary data.</text>
</comment>
<feature type="signal peptide" evidence="1">
    <location>
        <begin position="1"/>
        <end position="24"/>
    </location>
</feature>
<evidence type="ECO:0000313" key="2">
    <source>
        <dbReference type="EMBL" id="MBM7657770.1"/>
    </source>
</evidence>
<accession>A0ABS2Q8W3</accession>
<dbReference type="RefSeq" id="WP_205006094.1">
    <property type="nucleotide sequence ID" value="NZ_CBCRXA010000006.1"/>
</dbReference>
<dbReference type="EMBL" id="JAFBEV010000008">
    <property type="protein sequence ID" value="MBM7657770.1"/>
    <property type="molecule type" value="Genomic_DNA"/>
</dbReference>
<evidence type="ECO:0008006" key="4">
    <source>
        <dbReference type="Google" id="ProtNLM"/>
    </source>
</evidence>
<keyword evidence="3" id="KW-1185">Reference proteome</keyword>
<proteinExistence type="predicted"/>
<organism evidence="2 3">
    <name type="scientific">Sporolactobacillus spathodeae</name>
    <dbReference type="NCBI Taxonomy" id="1465502"/>
    <lineage>
        <taxon>Bacteria</taxon>
        <taxon>Bacillati</taxon>
        <taxon>Bacillota</taxon>
        <taxon>Bacilli</taxon>
        <taxon>Bacillales</taxon>
        <taxon>Sporolactobacillaceae</taxon>
        <taxon>Sporolactobacillus</taxon>
    </lineage>
</organism>
<sequence>MRMKRWVAALLGCTFLVASGTASAAGPQNITINQSWAKLKMATNATGYDRMLDKTNSGGRHAYYRMKIGLDQVRINSYQTAGMKYNFQTFAWLPYLDSKFSKKIVKQLVNPQSFTILNHKIYMVWSLNNNRGYITTFPMNLPAKMKNKFEDFRSAYWYKYNHSNSYIKKGYQSAGADNFFKQVSVSDQMTIGHGQTLTTDGKYLYMLQDTDFTHGSLQGNESIVLYKYDANLKPLKKWSFRLINKYSKYKYNPHTLTMIDGNHFYLGLVGNLKGSYKASYVVFKGTITGNKVSVAPAFRVKNAVGKYLQSLSYDRYSHRLYLVSDDSFVGIDVANKSLRNYSTKIANTRETEGMAFDGTNTYLLYNSSPEIIQARFK</sequence>
<evidence type="ECO:0000313" key="3">
    <source>
        <dbReference type="Proteomes" id="UP000823201"/>
    </source>
</evidence>
<keyword evidence="1" id="KW-0732">Signal</keyword>
<feature type="chain" id="PRO_5046582019" description="Extracellular protein" evidence="1">
    <location>
        <begin position="25"/>
        <end position="377"/>
    </location>
</feature>
<evidence type="ECO:0000256" key="1">
    <source>
        <dbReference type="SAM" id="SignalP"/>
    </source>
</evidence>